<dbReference type="SUPFAM" id="SSF51161">
    <property type="entry name" value="Trimeric LpxA-like enzymes"/>
    <property type="match status" value="1"/>
</dbReference>
<comment type="similarity">
    <text evidence="1">Belongs to the transferase hexapeptide repeat family.</text>
</comment>
<dbReference type="AlphaFoldDB" id="A0A250DEM1"/>
<dbReference type="RefSeq" id="WP_095743786.1">
    <property type="nucleotide sequence ID" value="NZ_CP023284.1"/>
</dbReference>
<dbReference type="PANTHER" id="PTHR43300:SF7">
    <property type="entry name" value="UDP-N-ACETYLBACILLOSAMINE N-ACETYLTRANSFERASE"/>
    <property type="match status" value="1"/>
</dbReference>
<feature type="active site" description="Proton acceptor" evidence="2">
    <location>
        <position position="141"/>
    </location>
</feature>
<dbReference type="Gene3D" id="2.160.10.10">
    <property type="entry name" value="Hexapeptide repeat proteins"/>
    <property type="match status" value="1"/>
</dbReference>
<accession>A0A250DEM1</accession>
<sequence length="220" mass="23043">MTLPLFAVYGASGCGRGVMPLARAQLALEGIPASQLVFVDDQPEAAEVNGQRVLRYADFLRADASTRHIVIAISNSAVRQVLADRCAADGVQLWTVKAANTVVMDDVSLGEGAALSPFVTLTSNIRIGRHFHANLYSYVEHDCVVGDFVTFAPGAKCNGNVHIEDHAYIGAGAVIKQGKPGKPLVVGRGALVGMGAVVTRDVPPGITVVGNPAKPFIKKG</sequence>
<evidence type="ECO:0000256" key="2">
    <source>
        <dbReference type="PIRSR" id="PIRSR620019-1"/>
    </source>
</evidence>
<dbReference type="CDD" id="cd03360">
    <property type="entry name" value="LbH_AT_putative"/>
    <property type="match status" value="1"/>
</dbReference>
<feature type="site" description="Increases basicity of active site His" evidence="2">
    <location>
        <position position="142"/>
    </location>
</feature>
<evidence type="ECO:0000259" key="3">
    <source>
        <dbReference type="Pfam" id="PF17836"/>
    </source>
</evidence>
<organism evidence="4 5">
    <name type="scientific">Variovorax boronicumulans</name>
    <dbReference type="NCBI Taxonomy" id="436515"/>
    <lineage>
        <taxon>Bacteria</taxon>
        <taxon>Pseudomonadati</taxon>
        <taxon>Pseudomonadota</taxon>
        <taxon>Betaproteobacteria</taxon>
        <taxon>Burkholderiales</taxon>
        <taxon>Comamonadaceae</taxon>
        <taxon>Variovorax</taxon>
    </lineage>
</organism>
<dbReference type="InterPro" id="IPR011004">
    <property type="entry name" value="Trimer_LpxA-like_sf"/>
</dbReference>
<reference evidence="4 5" key="1">
    <citation type="submission" date="2017-09" db="EMBL/GenBank/DDBJ databases">
        <title>The diverse metabolic capabilities of V. boronicumulans make it an excellent choice for continued studies on novel biodegradation.</title>
        <authorList>
            <person name="Sun S."/>
        </authorList>
    </citation>
    <scope>NUCLEOTIDE SEQUENCE [LARGE SCALE GENOMIC DNA]</scope>
    <source>
        <strain evidence="4 5">J1</strain>
    </source>
</reference>
<dbReference type="InterPro" id="IPR041561">
    <property type="entry name" value="PglD_N"/>
</dbReference>
<keyword evidence="4" id="KW-0808">Transferase</keyword>
<dbReference type="PANTHER" id="PTHR43300">
    <property type="entry name" value="ACETYLTRANSFERASE"/>
    <property type="match status" value="1"/>
</dbReference>
<dbReference type="InterPro" id="IPR050179">
    <property type="entry name" value="Trans_hexapeptide_repeat"/>
</dbReference>
<dbReference type="Gene3D" id="3.40.50.20">
    <property type="match status" value="1"/>
</dbReference>
<dbReference type="GO" id="GO:0016740">
    <property type="term" value="F:transferase activity"/>
    <property type="evidence" value="ECO:0007669"/>
    <property type="project" value="UniProtKB-KW"/>
</dbReference>
<feature type="domain" description="PglD N-terminal" evidence="3">
    <location>
        <begin position="7"/>
        <end position="85"/>
    </location>
</feature>
<evidence type="ECO:0000256" key="1">
    <source>
        <dbReference type="ARBA" id="ARBA00007274"/>
    </source>
</evidence>
<dbReference type="Proteomes" id="UP000217154">
    <property type="component" value="Chromosome"/>
</dbReference>
<dbReference type="InterPro" id="IPR020019">
    <property type="entry name" value="AcTrfase_PglD-like"/>
</dbReference>
<dbReference type="NCBIfam" id="TIGR03570">
    <property type="entry name" value="NeuD_NnaD"/>
    <property type="match status" value="1"/>
</dbReference>
<protein>
    <submittedName>
        <fullName evidence="4">Acetyltransferase</fullName>
    </submittedName>
</protein>
<evidence type="ECO:0000313" key="4">
    <source>
        <dbReference type="EMBL" id="ATA52825.1"/>
    </source>
</evidence>
<dbReference type="EMBL" id="CP023284">
    <property type="protein sequence ID" value="ATA52825.1"/>
    <property type="molecule type" value="Genomic_DNA"/>
</dbReference>
<dbReference type="Pfam" id="PF17836">
    <property type="entry name" value="PglD_N"/>
    <property type="match status" value="1"/>
</dbReference>
<name>A0A250DEM1_9BURK</name>
<gene>
    <name evidence="4" type="ORF">CKY39_06080</name>
</gene>
<dbReference type="KEGG" id="vbo:CKY39_06080"/>
<evidence type="ECO:0000313" key="5">
    <source>
        <dbReference type="Proteomes" id="UP000217154"/>
    </source>
</evidence>
<proteinExistence type="inferred from homology"/>